<gene>
    <name evidence="1" type="ORF">M9H77_35976</name>
</gene>
<keyword evidence="2" id="KW-1185">Reference proteome</keyword>
<evidence type="ECO:0000313" key="1">
    <source>
        <dbReference type="EMBL" id="KAI5649971.1"/>
    </source>
</evidence>
<accession>A0ACB9ZQH7</accession>
<proteinExistence type="predicted"/>
<comment type="caution">
    <text evidence="1">The sequence shown here is derived from an EMBL/GenBank/DDBJ whole genome shotgun (WGS) entry which is preliminary data.</text>
</comment>
<reference evidence="2" key="1">
    <citation type="journal article" date="2023" name="Nat. Plants">
        <title>Single-cell RNA sequencing provides a high-resolution roadmap for understanding the multicellular compartmentation of specialized metabolism.</title>
        <authorList>
            <person name="Sun S."/>
            <person name="Shen X."/>
            <person name="Li Y."/>
            <person name="Li Y."/>
            <person name="Wang S."/>
            <person name="Li R."/>
            <person name="Zhang H."/>
            <person name="Shen G."/>
            <person name="Guo B."/>
            <person name="Wei J."/>
            <person name="Xu J."/>
            <person name="St-Pierre B."/>
            <person name="Chen S."/>
            <person name="Sun C."/>
        </authorList>
    </citation>
    <scope>NUCLEOTIDE SEQUENCE [LARGE SCALE GENOMIC DNA]</scope>
</reference>
<sequence>MESQIKLLTRLIVEEPLSNIPSNTITMQDVKEQMMMFPIGVISPRSQEPLLITTVVEKSKKVECLSENKNEYEEDELEKETESCMEKTEIDESWKRPKENDEERRHLMKFKGNFENAKRDQSLCYEKARMSFSKKANYLITLKTIFTKFLT</sequence>
<protein>
    <submittedName>
        <fullName evidence="1">Uncharacterized protein</fullName>
    </submittedName>
</protein>
<organism evidence="1 2">
    <name type="scientific">Catharanthus roseus</name>
    <name type="common">Madagascar periwinkle</name>
    <name type="synonym">Vinca rosea</name>
    <dbReference type="NCBI Taxonomy" id="4058"/>
    <lineage>
        <taxon>Eukaryota</taxon>
        <taxon>Viridiplantae</taxon>
        <taxon>Streptophyta</taxon>
        <taxon>Embryophyta</taxon>
        <taxon>Tracheophyta</taxon>
        <taxon>Spermatophyta</taxon>
        <taxon>Magnoliopsida</taxon>
        <taxon>eudicotyledons</taxon>
        <taxon>Gunneridae</taxon>
        <taxon>Pentapetalae</taxon>
        <taxon>asterids</taxon>
        <taxon>lamiids</taxon>
        <taxon>Gentianales</taxon>
        <taxon>Apocynaceae</taxon>
        <taxon>Rauvolfioideae</taxon>
        <taxon>Vinceae</taxon>
        <taxon>Catharanthinae</taxon>
        <taxon>Catharanthus</taxon>
    </lineage>
</organism>
<name>A0ACB9ZQH7_CATRO</name>
<dbReference type="EMBL" id="CM044708">
    <property type="protein sequence ID" value="KAI5649971.1"/>
    <property type="molecule type" value="Genomic_DNA"/>
</dbReference>
<dbReference type="Proteomes" id="UP001060085">
    <property type="component" value="Linkage Group LG08"/>
</dbReference>
<evidence type="ECO:0000313" key="2">
    <source>
        <dbReference type="Proteomes" id="UP001060085"/>
    </source>
</evidence>